<dbReference type="PANTHER" id="PTHR15724">
    <property type="entry name" value="PROTEIN PHOSPHATASE 1 REGULATORY SUBUNIT 26"/>
    <property type="match status" value="1"/>
</dbReference>
<sequence>MFLMNAPPVVALQSRWEAFGQPRSFCFPDCFSESKEDTSRASVSARVQM</sequence>
<dbReference type="InterPro" id="IPR026130">
    <property type="entry name" value="PPP1R26"/>
</dbReference>
<dbReference type="InterPro" id="IPR031474">
    <property type="entry name" value="PPP1R26_N"/>
</dbReference>
<feature type="non-terminal residue" evidence="2">
    <location>
        <position position="49"/>
    </location>
</feature>
<evidence type="ECO:0000313" key="2">
    <source>
        <dbReference type="EMBL" id="EDL93418.1"/>
    </source>
</evidence>
<gene>
    <name evidence="2" type="ORF">rCG_45512</name>
</gene>
<proteinExistence type="predicted"/>
<dbReference type="EMBL" id="CH474001">
    <property type="protein sequence ID" value="EDL93418.1"/>
    <property type="molecule type" value="Genomic_DNA"/>
</dbReference>
<feature type="domain" description="Protein phosphatase 1 regulatory subunit 26 N-terminal" evidence="1">
    <location>
        <begin position="1"/>
        <end position="49"/>
    </location>
</feature>
<accession>A6JTM9</accession>
<dbReference type="Proteomes" id="UP000234681">
    <property type="component" value="Chromosome 3"/>
</dbReference>
<dbReference type="GO" id="GO:0004864">
    <property type="term" value="F:protein phosphatase inhibitor activity"/>
    <property type="evidence" value="ECO:0007669"/>
    <property type="project" value="InterPro"/>
</dbReference>
<protein>
    <submittedName>
        <fullName evidence="2">RCG45512</fullName>
    </submittedName>
</protein>
<name>A6JTM9_RAT</name>
<dbReference type="AlphaFoldDB" id="A6JTM9"/>
<organism evidence="2 3">
    <name type="scientific">Rattus norvegicus</name>
    <name type="common">Rat</name>
    <dbReference type="NCBI Taxonomy" id="10116"/>
    <lineage>
        <taxon>Eukaryota</taxon>
        <taxon>Metazoa</taxon>
        <taxon>Chordata</taxon>
        <taxon>Craniata</taxon>
        <taxon>Vertebrata</taxon>
        <taxon>Euteleostomi</taxon>
        <taxon>Mammalia</taxon>
        <taxon>Eutheria</taxon>
        <taxon>Euarchontoglires</taxon>
        <taxon>Glires</taxon>
        <taxon>Rodentia</taxon>
        <taxon>Myomorpha</taxon>
        <taxon>Muroidea</taxon>
        <taxon>Muridae</taxon>
        <taxon>Murinae</taxon>
        <taxon>Rattus</taxon>
    </lineage>
</organism>
<evidence type="ECO:0000313" key="3">
    <source>
        <dbReference type="Proteomes" id="UP000234681"/>
    </source>
</evidence>
<dbReference type="PANTHER" id="PTHR15724:SF0">
    <property type="entry name" value="PROTEIN PHOSPHATASE 1 REGULATORY SUBUNIT 26"/>
    <property type="match status" value="1"/>
</dbReference>
<evidence type="ECO:0000259" key="1">
    <source>
        <dbReference type="Pfam" id="PF15740"/>
    </source>
</evidence>
<dbReference type="Pfam" id="PF15740">
    <property type="entry name" value="PPP1R26_N"/>
    <property type="match status" value="1"/>
</dbReference>
<reference evidence="2 3" key="1">
    <citation type="submission" date="2005-09" db="EMBL/GenBank/DDBJ databases">
        <authorList>
            <person name="Mural R.J."/>
            <person name="Li P.W."/>
            <person name="Adams M.D."/>
            <person name="Amanatides P.G."/>
            <person name="Baden-Tillson H."/>
            <person name="Barnstead M."/>
            <person name="Chin S.H."/>
            <person name="Dew I."/>
            <person name="Evans C.A."/>
            <person name="Ferriera S."/>
            <person name="Flanigan M."/>
            <person name="Fosler C."/>
            <person name="Glodek A."/>
            <person name="Gu Z."/>
            <person name="Holt R.A."/>
            <person name="Jennings D."/>
            <person name="Kraft C.L."/>
            <person name="Lu F."/>
            <person name="Nguyen T."/>
            <person name="Nusskern D.R."/>
            <person name="Pfannkoch C.M."/>
            <person name="Sitter C."/>
            <person name="Sutton G.G."/>
            <person name="Venter J.C."/>
            <person name="Wang Z."/>
            <person name="Woodage T."/>
            <person name="Zheng X.H."/>
            <person name="Zhong F."/>
        </authorList>
    </citation>
    <scope>NUCLEOTIDE SEQUENCE [LARGE SCALE GENOMIC DNA]</scope>
    <source>
        <strain>BN</strain>
        <strain evidence="3">Sprague-Dawley</strain>
    </source>
</reference>